<dbReference type="Proteomes" id="UP000366819">
    <property type="component" value="Unassembled WGS sequence"/>
</dbReference>
<feature type="region of interest" description="Disordered" evidence="1">
    <location>
        <begin position="267"/>
        <end position="298"/>
    </location>
</feature>
<dbReference type="EMBL" id="CABPSN010000008">
    <property type="protein sequence ID" value="VVE45234.1"/>
    <property type="molecule type" value="Genomic_DNA"/>
</dbReference>
<dbReference type="RefSeq" id="WP_150577778.1">
    <property type="nucleotide sequence ID" value="NZ_CABPSN010000008.1"/>
</dbReference>
<feature type="compositionally biased region" description="Basic and acidic residues" evidence="1">
    <location>
        <begin position="329"/>
        <end position="340"/>
    </location>
</feature>
<evidence type="ECO:0000256" key="1">
    <source>
        <dbReference type="SAM" id="MobiDB-lite"/>
    </source>
</evidence>
<dbReference type="AlphaFoldDB" id="A0A5E4Y993"/>
<keyword evidence="3" id="KW-1185">Reference proteome</keyword>
<protein>
    <submittedName>
        <fullName evidence="2">Uncharacterized protein</fullName>
    </submittedName>
</protein>
<proteinExistence type="predicted"/>
<reference evidence="2 3" key="1">
    <citation type="submission" date="2019-08" db="EMBL/GenBank/DDBJ databases">
        <authorList>
            <person name="Peeters C."/>
        </authorList>
    </citation>
    <scope>NUCLEOTIDE SEQUENCE [LARGE SCALE GENOMIC DNA]</scope>
    <source>
        <strain evidence="2 3">LMG 31011</strain>
    </source>
</reference>
<sequence>MESFVIMAQNNLKHELMAHMPAVTVSEQHQFRAMVTAAVQDAWRKELPGQRAPSSVVQSTIDDVQPSFIRKLTDERKPSRDGIINDALERFATFMRDHPDATKNQSIDARNQICRAAMERFICLVNADNEATSTSAQALATHGAESASTSAQAIKTASVAAASAVAASLGHQRASDSQYVQRAAAAAKAEIRKTAADAARQTVREIDSAVARIAKESAEEKSRRDAQAYAQRVANAQAKQAASTYARETATAQAAARAKQLASAKAGSSTSIGRFSSSSTLSAPTASNAPVDRSNTYNTALGNLPQLYVVTSPIGDASAASTSRSKSKSSSDKKASASNA</sequence>
<gene>
    <name evidence="2" type="ORF">PAQ31011_04388</name>
</gene>
<accession>A0A5E4Y993</accession>
<organism evidence="2 3">
    <name type="scientific">Pandoraea aquatica</name>
    <dbReference type="NCBI Taxonomy" id="2508290"/>
    <lineage>
        <taxon>Bacteria</taxon>
        <taxon>Pseudomonadati</taxon>
        <taxon>Pseudomonadota</taxon>
        <taxon>Betaproteobacteria</taxon>
        <taxon>Burkholderiales</taxon>
        <taxon>Burkholderiaceae</taxon>
        <taxon>Pandoraea</taxon>
    </lineage>
</organism>
<evidence type="ECO:0000313" key="3">
    <source>
        <dbReference type="Proteomes" id="UP000366819"/>
    </source>
</evidence>
<evidence type="ECO:0000313" key="2">
    <source>
        <dbReference type="EMBL" id="VVE45234.1"/>
    </source>
</evidence>
<feature type="region of interest" description="Disordered" evidence="1">
    <location>
        <begin position="316"/>
        <end position="340"/>
    </location>
</feature>
<name>A0A5E4Y993_9BURK</name>
<feature type="compositionally biased region" description="Low complexity" evidence="1">
    <location>
        <begin position="267"/>
        <end position="290"/>
    </location>
</feature>